<gene>
    <name evidence="1" type="ORF">RM540_04300</name>
</gene>
<dbReference type="RefSeq" id="WP_311662299.1">
    <property type="nucleotide sequence ID" value="NZ_JAVRHT010000006.1"/>
</dbReference>
<name>A0ABU3BNU0_9BACT</name>
<comment type="caution">
    <text evidence="1">The sequence shown here is derived from an EMBL/GenBank/DDBJ whole genome shotgun (WGS) entry which is preliminary data.</text>
</comment>
<protein>
    <submittedName>
        <fullName evidence="1">Uncharacterized protein</fullName>
    </submittedName>
</protein>
<dbReference type="Proteomes" id="UP001267426">
    <property type="component" value="Unassembled WGS sequence"/>
</dbReference>
<evidence type="ECO:0000313" key="2">
    <source>
        <dbReference type="Proteomes" id="UP001267426"/>
    </source>
</evidence>
<organism evidence="1 2">
    <name type="scientific">Rubrivirga litoralis</name>
    <dbReference type="NCBI Taxonomy" id="3075598"/>
    <lineage>
        <taxon>Bacteria</taxon>
        <taxon>Pseudomonadati</taxon>
        <taxon>Rhodothermota</taxon>
        <taxon>Rhodothermia</taxon>
        <taxon>Rhodothermales</taxon>
        <taxon>Rubricoccaceae</taxon>
        <taxon>Rubrivirga</taxon>
    </lineage>
</organism>
<accession>A0ABU3BNU0</accession>
<dbReference type="EMBL" id="JAVRHT010000006">
    <property type="protein sequence ID" value="MDT0630962.1"/>
    <property type="molecule type" value="Genomic_DNA"/>
</dbReference>
<reference evidence="1 2" key="1">
    <citation type="submission" date="2023-09" db="EMBL/GenBank/DDBJ databases">
        <authorList>
            <person name="Rey-Velasco X."/>
        </authorList>
    </citation>
    <scope>NUCLEOTIDE SEQUENCE [LARGE SCALE GENOMIC DNA]</scope>
    <source>
        <strain evidence="1 2">F394</strain>
    </source>
</reference>
<sequence>MLAHPALALAVLFAAASGCEPGGAAPPDLPVYRGDFAPVDDGADAPAFAALREHLLDVVARRDTADLLALVAPGARVAFDDGPGGADAFRRLWFSGDSPAGAPVWSVLGAALGAGSVEEDGAFTVPFVAGLWPHDLDPFAHVAVVGQDVLVLDAPGGAPIALASEIVLPVLAPPLDGWWQVGLPGGAAGFVPTGEAISPVGYRATFWDDGDGLRLQSFLGGD</sequence>
<proteinExistence type="predicted"/>
<evidence type="ECO:0000313" key="1">
    <source>
        <dbReference type="EMBL" id="MDT0630962.1"/>
    </source>
</evidence>
<keyword evidence="2" id="KW-1185">Reference proteome</keyword>